<dbReference type="RefSeq" id="WP_187721504.1">
    <property type="nucleotide sequence ID" value="NZ_BAABBL010000001.1"/>
</dbReference>
<comment type="similarity">
    <text evidence="10">Belongs to the CbiN family.</text>
</comment>
<dbReference type="PANTHER" id="PTHR38662:SF1">
    <property type="entry name" value="COBALT TRANSPORT PROTEIN CBIN"/>
    <property type="match status" value="1"/>
</dbReference>
<protein>
    <recommendedName>
        <fullName evidence="10">Cobalt transport protein CbiN</fullName>
    </recommendedName>
    <alternativeName>
        <fullName evidence="10">Energy-coupling factor transporter probable substrate-capture protein CbiN</fullName>
        <shortName evidence="10">ECF transporter S component CbiN</shortName>
    </alternativeName>
</protein>
<evidence type="ECO:0000256" key="5">
    <source>
        <dbReference type="ARBA" id="ARBA00022692"/>
    </source>
</evidence>
<reference evidence="11 12" key="1">
    <citation type="submission" date="2020-08" db="EMBL/GenBank/DDBJ databases">
        <title>Genome sequence of Tessaracoccus defluvii JCM 17540T.</title>
        <authorList>
            <person name="Hyun D.-W."/>
            <person name="Bae J.-W."/>
        </authorList>
    </citation>
    <scope>NUCLEOTIDE SEQUENCE [LARGE SCALE GENOMIC DNA]</scope>
    <source>
        <strain evidence="11 12">JCM 17540</strain>
    </source>
</reference>
<dbReference type="HAMAP" id="MF_00330">
    <property type="entry name" value="CbiN"/>
    <property type="match status" value="1"/>
</dbReference>
<dbReference type="GO" id="GO:0009236">
    <property type="term" value="P:cobalamin biosynthetic process"/>
    <property type="evidence" value="ECO:0007669"/>
    <property type="project" value="UniProtKB-UniRule"/>
</dbReference>
<evidence type="ECO:0000256" key="10">
    <source>
        <dbReference type="HAMAP-Rule" id="MF_00330"/>
    </source>
</evidence>
<evidence type="ECO:0000313" key="11">
    <source>
        <dbReference type="EMBL" id="QNP56395.1"/>
    </source>
</evidence>
<keyword evidence="7 10" id="KW-0406">Ion transport</keyword>
<accession>A0A7H0H779</accession>
<comment type="subcellular location">
    <subcellularLocation>
        <location evidence="10">Cell membrane</location>
        <topology evidence="10">Multi-pass membrane protein</topology>
    </subcellularLocation>
</comment>
<dbReference type="InterPro" id="IPR003705">
    <property type="entry name" value="CbiN"/>
</dbReference>
<dbReference type="Pfam" id="PF02553">
    <property type="entry name" value="CbiN"/>
    <property type="match status" value="1"/>
</dbReference>
<feature type="transmembrane region" description="Helical" evidence="10">
    <location>
        <begin position="73"/>
        <end position="91"/>
    </location>
</feature>
<keyword evidence="5 10" id="KW-0812">Transmembrane</keyword>
<dbReference type="PANTHER" id="PTHR38662">
    <property type="entry name" value="COBALT TRANSPORT PROTEIN CBIN"/>
    <property type="match status" value="1"/>
</dbReference>
<dbReference type="GO" id="GO:0005886">
    <property type="term" value="C:plasma membrane"/>
    <property type="evidence" value="ECO:0007669"/>
    <property type="project" value="UniProtKB-SubCell"/>
</dbReference>
<dbReference type="EMBL" id="CP060789">
    <property type="protein sequence ID" value="QNP56395.1"/>
    <property type="molecule type" value="Genomic_DNA"/>
</dbReference>
<dbReference type="AlphaFoldDB" id="A0A7H0H779"/>
<evidence type="ECO:0000256" key="7">
    <source>
        <dbReference type="ARBA" id="ARBA00023065"/>
    </source>
</evidence>
<dbReference type="Proteomes" id="UP000516117">
    <property type="component" value="Chromosome"/>
</dbReference>
<keyword evidence="12" id="KW-1185">Reference proteome</keyword>
<gene>
    <name evidence="10" type="primary">cbiN</name>
    <name evidence="11" type="ORF">H9L22_02785</name>
</gene>
<keyword evidence="9 10" id="KW-0170">Cobalt</keyword>
<evidence type="ECO:0000256" key="3">
    <source>
        <dbReference type="ARBA" id="ARBA00022475"/>
    </source>
</evidence>
<evidence type="ECO:0000256" key="2">
    <source>
        <dbReference type="ARBA" id="ARBA00022448"/>
    </source>
</evidence>
<keyword evidence="2 10" id="KW-0813">Transport</keyword>
<dbReference type="GO" id="GO:0015087">
    <property type="term" value="F:cobalt ion transmembrane transporter activity"/>
    <property type="evidence" value="ECO:0007669"/>
    <property type="project" value="UniProtKB-UniRule"/>
</dbReference>
<keyword evidence="6 10" id="KW-1133">Transmembrane helix</keyword>
<name>A0A7H0H779_9ACTN</name>
<feature type="transmembrane region" description="Helical" evidence="10">
    <location>
        <begin position="7"/>
        <end position="28"/>
    </location>
</feature>
<keyword evidence="8 10" id="KW-0472">Membrane</keyword>
<dbReference type="UniPathway" id="UPA00148"/>
<dbReference type="KEGG" id="tdf:H9L22_02785"/>
<evidence type="ECO:0000256" key="9">
    <source>
        <dbReference type="ARBA" id="ARBA00023285"/>
    </source>
</evidence>
<evidence type="ECO:0000256" key="4">
    <source>
        <dbReference type="ARBA" id="ARBA00022573"/>
    </source>
</evidence>
<comment type="function">
    <text evidence="10">Part of the energy-coupling factor (ECF) transporter complex CbiMNOQ involved in cobalt import.</text>
</comment>
<comment type="pathway">
    <text evidence="10">Cofactor biosynthesis; adenosylcobalamin biosynthesis.</text>
</comment>
<evidence type="ECO:0000313" key="12">
    <source>
        <dbReference type="Proteomes" id="UP000516117"/>
    </source>
</evidence>
<proteinExistence type="inferred from homology"/>
<evidence type="ECO:0000256" key="8">
    <source>
        <dbReference type="ARBA" id="ARBA00023136"/>
    </source>
</evidence>
<keyword evidence="1 10" id="KW-0171">Cobalt transport</keyword>
<dbReference type="NCBIfam" id="NF002780">
    <property type="entry name" value="PRK02898.1"/>
    <property type="match status" value="1"/>
</dbReference>
<keyword evidence="3 10" id="KW-1003">Cell membrane</keyword>
<comment type="subunit">
    <text evidence="10">Forms an energy-coupling factor (ECF) transporter complex composed of an ATP-binding protein (A component, CbiO), a transmembrane protein (T component, CbiQ) and 2 possible substrate-capture proteins (S components, CbiM and CbiN) of unknown stoichimetry.</text>
</comment>
<sequence length="107" mass="11216">MFKPKDWFIGLALVTGIVAIFALSFVLAPPAEEGEEAFAGTDAAVTAILEDEYGAEPWFSPVFEPGSGEIESGLFAVQASIGAGILGFALGQLRGRAAMKRELAPLE</sequence>
<evidence type="ECO:0000256" key="6">
    <source>
        <dbReference type="ARBA" id="ARBA00022989"/>
    </source>
</evidence>
<keyword evidence="4 10" id="KW-0169">Cobalamin biosynthesis</keyword>
<evidence type="ECO:0000256" key="1">
    <source>
        <dbReference type="ARBA" id="ARBA00022426"/>
    </source>
</evidence>
<organism evidence="11 12">
    <name type="scientific">Tessaracoccus defluvii</name>
    <dbReference type="NCBI Taxonomy" id="1285901"/>
    <lineage>
        <taxon>Bacteria</taxon>
        <taxon>Bacillati</taxon>
        <taxon>Actinomycetota</taxon>
        <taxon>Actinomycetes</taxon>
        <taxon>Propionibacteriales</taxon>
        <taxon>Propionibacteriaceae</taxon>
        <taxon>Tessaracoccus</taxon>
    </lineage>
</organism>